<dbReference type="InterPro" id="IPR019734">
    <property type="entry name" value="TPR_rpt"/>
</dbReference>
<evidence type="ECO:0000256" key="3">
    <source>
        <dbReference type="PROSITE-ProRule" id="PRU00339"/>
    </source>
</evidence>
<dbReference type="Pfam" id="PF13174">
    <property type="entry name" value="TPR_6"/>
    <property type="match status" value="2"/>
</dbReference>
<evidence type="ECO:0000313" key="7">
    <source>
        <dbReference type="Proteomes" id="UP000295814"/>
    </source>
</evidence>
<evidence type="ECO:0000256" key="1">
    <source>
        <dbReference type="ARBA" id="ARBA00022737"/>
    </source>
</evidence>
<gene>
    <name evidence="6" type="ORF">E1J38_012030</name>
</gene>
<dbReference type="Gene3D" id="1.25.40.10">
    <property type="entry name" value="Tetratricopeptide repeat domain"/>
    <property type="match status" value="8"/>
</dbReference>
<keyword evidence="7" id="KW-1185">Reference proteome</keyword>
<keyword evidence="4" id="KW-0175">Coiled coil</keyword>
<dbReference type="PANTHER" id="PTHR45586">
    <property type="entry name" value="TPR REPEAT-CONTAINING PROTEIN PA4667"/>
    <property type="match status" value="1"/>
</dbReference>
<dbReference type="EMBL" id="SMZJ02000007">
    <property type="protein sequence ID" value="TWO31800.1"/>
    <property type="molecule type" value="Genomic_DNA"/>
</dbReference>
<evidence type="ECO:0000256" key="2">
    <source>
        <dbReference type="ARBA" id="ARBA00022803"/>
    </source>
</evidence>
<feature type="chain" id="PRO_5023000809" evidence="5">
    <location>
        <begin position="22"/>
        <end position="1009"/>
    </location>
</feature>
<keyword evidence="1" id="KW-0677">Repeat</keyword>
<dbReference type="SUPFAM" id="SSF48452">
    <property type="entry name" value="TPR-like"/>
    <property type="match status" value="3"/>
</dbReference>
<keyword evidence="5" id="KW-0732">Signal</keyword>
<dbReference type="RefSeq" id="WP_133357100.1">
    <property type="nucleotide sequence ID" value="NZ_SMZJ02000007.1"/>
</dbReference>
<feature type="coiled-coil region" evidence="4">
    <location>
        <begin position="971"/>
        <end position="1005"/>
    </location>
</feature>
<organism evidence="6 7">
    <name type="scientific">Seonamhaeicola sediminis</name>
    <dbReference type="NCBI Taxonomy" id="2528206"/>
    <lineage>
        <taxon>Bacteria</taxon>
        <taxon>Pseudomonadati</taxon>
        <taxon>Bacteroidota</taxon>
        <taxon>Flavobacteriia</taxon>
        <taxon>Flavobacteriales</taxon>
        <taxon>Flavobacteriaceae</taxon>
    </lineage>
</organism>
<dbReference type="SMART" id="SM00028">
    <property type="entry name" value="TPR"/>
    <property type="match status" value="10"/>
</dbReference>
<proteinExistence type="predicted"/>
<evidence type="ECO:0000256" key="4">
    <source>
        <dbReference type="SAM" id="Coils"/>
    </source>
</evidence>
<dbReference type="InterPro" id="IPR051012">
    <property type="entry name" value="CellSynth/LPSAsmb/PSIAsmb"/>
</dbReference>
<dbReference type="AlphaFoldDB" id="A0A562YBI6"/>
<sequence>MTKKSFISLFLAIYFSLPLLAQQSAVYTSNKVDYQKALSLYNNNQFLAAQSLFASVKKTAKEEIVKSNCSYYIANCAVRLNQLNADQLVEDFVKEYPTSTKRNTAFVDVADYYFENSKYAYARKWYSKVDENALSRKEKDKFFFNNGYSAFSTKQYRDAKKYLSRVETTQEYGSQAKYYIGFMAYEGDDYDAANEYFDQVSDQERYKEKLSYYQADLNFKLGNFEKAIELAKERLLESNEEEVSELSKIIGESYFNLEEYAAAIPYLIAYKGKKGKRDRMAKWNNTDFYQLGYAYYKQGDYEKAISEFNKIVDGNNSIAQNAYYHLGESYINQGKKQEALNAFRYASEMNFDEKIQEDAWLNYAKLSYEIGNPYQPAPQVLSSYIEKYTKTPYKDEIETLLIDSYITSKNYKEALKLLEGKNSFENKVAYQKVAFYRGIELYNDGQYLEAVSLFDASLKEPRDDRFTSSATFWKAETNYNLTNYEDALVGFKEFQLIGSSTPETENLDYNLAYTYFKLKNYPKATQHFNNYISNKKDDKVRLNDAYLRLGDAHFVTSNYSAAINAYNNAIKVGEIDADYPAFQKAISAGYLRQSSKKIKELEQFIVDYQTSKLRDDAMFELGNSYVKANETGKAIKVYDRLNSEYKMSSFVPRSLLRQGLVFYNQNENERALTKFKTVAGNYPKTPEAVQAVSTAKLIYIDLGRVDDYANWVKTLDYVEVTDSELDNATYTAAEKQYLDGNTDRAIKQFNGYVNQFPNGLHLLQAHFYLGQLYYKKGLVANAAPHYNFIVEASQNEYTEEALSRLSHYYLEDKSWNQAIPLLKRLEVEANFPQNVVFAQSNLMKANYQLENYDEAVYYAEKVLASSKIDNKIKSDAHVIIARSAVKTGDAVKAKSAYVNVEKVATGETAAEALYYNAYFKNKDGKYEASNTVIQKLAKDFSGYKYYSAKGLVVMAKNFYALDDAFQATYILESVIENFVEFEEVIDEAKEELSKIKTEEAKTNSSIQPE</sequence>
<keyword evidence="2 3" id="KW-0802">TPR repeat</keyword>
<dbReference type="Pfam" id="PF12895">
    <property type="entry name" value="ANAPC3"/>
    <property type="match status" value="1"/>
</dbReference>
<reference evidence="6 7" key="1">
    <citation type="submission" date="2019-07" db="EMBL/GenBank/DDBJ databases">
        <title>Seonamhaeicola sp. W255 draft genome.</title>
        <authorList>
            <person name="Zhang X.-Y."/>
            <person name="Zhang R."/>
            <person name="Zhong Y.-L."/>
            <person name="Du Z.-J."/>
        </authorList>
    </citation>
    <scope>NUCLEOTIDE SEQUENCE [LARGE SCALE GENOMIC DNA]</scope>
    <source>
        <strain evidence="6 7">W255</strain>
    </source>
</reference>
<name>A0A562YBI6_9FLAO</name>
<dbReference type="InterPro" id="IPR011990">
    <property type="entry name" value="TPR-like_helical_dom_sf"/>
</dbReference>
<dbReference type="Pfam" id="PF13432">
    <property type="entry name" value="TPR_16"/>
    <property type="match status" value="1"/>
</dbReference>
<evidence type="ECO:0000313" key="6">
    <source>
        <dbReference type="EMBL" id="TWO31800.1"/>
    </source>
</evidence>
<feature type="signal peptide" evidence="5">
    <location>
        <begin position="1"/>
        <end position="21"/>
    </location>
</feature>
<feature type="repeat" description="TPR" evidence="3">
    <location>
        <begin position="285"/>
        <end position="318"/>
    </location>
</feature>
<dbReference type="Proteomes" id="UP000295814">
    <property type="component" value="Unassembled WGS sequence"/>
</dbReference>
<evidence type="ECO:0000256" key="5">
    <source>
        <dbReference type="SAM" id="SignalP"/>
    </source>
</evidence>
<accession>A0A562YBI6</accession>
<protein>
    <submittedName>
        <fullName evidence="6">Tetratricopeptide repeat protein</fullName>
    </submittedName>
</protein>
<feature type="repeat" description="TPR" evidence="3">
    <location>
        <begin position="320"/>
        <end position="353"/>
    </location>
</feature>
<dbReference type="PANTHER" id="PTHR45586:SF1">
    <property type="entry name" value="LIPOPOLYSACCHARIDE ASSEMBLY PROTEIN B"/>
    <property type="match status" value="1"/>
</dbReference>
<dbReference type="PROSITE" id="PS50005">
    <property type="entry name" value="TPR"/>
    <property type="match status" value="3"/>
</dbReference>
<comment type="caution">
    <text evidence="6">The sequence shown here is derived from an EMBL/GenBank/DDBJ whole genome shotgun (WGS) entry which is preliminary data.</text>
</comment>
<feature type="repeat" description="TPR" evidence="3">
    <location>
        <begin position="543"/>
        <end position="576"/>
    </location>
</feature>
<dbReference type="OrthoDB" id="9814448at2"/>